<reference evidence="1 2" key="1">
    <citation type="submission" date="2019-09" db="EMBL/GenBank/DDBJ databases">
        <title>Genome Sequences of Streptomyces kaniharaensis ATCC 21070.</title>
        <authorList>
            <person name="Zhu W."/>
            <person name="De Crecy-Lagard V."/>
            <person name="Richards N.G."/>
        </authorList>
    </citation>
    <scope>NUCLEOTIDE SEQUENCE [LARGE SCALE GENOMIC DNA]</scope>
    <source>
        <strain evidence="1 2">SF-557</strain>
    </source>
</reference>
<organism evidence="1 2">
    <name type="scientific">Streptomyces kaniharaensis</name>
    <dbReference type="NCBI Taxonomy" id="212423"/>
    <lineage>
        <taxon>Bacteria</taxon>
        <taxon>Bacillati</taxon>
        <taxon>Actinomycetota</taxon>
        <taxon>Actinomycetes</taxon>
        <taxon>Kitasatosporales</taxon>
        <taxon>Streptomycetaceae</taxon>
        <taxon>Streptomyces</taxon>
    </lineage>
</organism>
<sequence>MTAMFDQELREQLARARRDLAAARAEGDADGVQAYEGRIAGLLRLAAQHGIDLPHSADEEEHDEP</sequence>
<dbReference type="OrthoDB" id="3873942at2"/>
<dbReference type="RefSeq" id="WP_153460685.1">
    <property type="nucleotide sequence ID" value="NZ_WBOF01000001.1"/>
</dbReference>
<accession>A0A6N7KNW5</accession>
<gene>
    <name evidence="1" type="ORF">F7Q99_08115</name>
</gene>
<name>A0A6N7KNW5_9ACTN</name>
<evidence type="ECO:0000313" key="2">
    <source>
        <dbReference type="Proteomes" id="UP000450000"/>
    </source>
</evidence>
<keyword evidence="2" id="KW-1185">Reference proteome</keyword>
<protein>
    <submittedName>
        <fullName evidence="1">Uncharacterized protein</fullName>
    </submittedName>
</protein>
<dbReference type="Proteomes" id="UP000450000">
    <property type="component" value="Unassembled WGS sequence"/>
</dbReference>
<comment type="caution">
    <text evidence="1">The sequence shown here is derived from an EMBL/GenBank/DDBJ whole genome shotgun (WGS) entry which is preliminary data.</text>
</comment>
<proteinExistence type="predicted"/>
<evidence type="ECO:0000313" key="1">
    <source>
        <dbReference type="EMBL" id="MQS12259.1"/>
    </source>
</evidence>
<dbReference type="EMBL" id="WBOF01000001">
    <property type="protein sequence ID" value="MQS12259.1"/>
    <property type="molecule type" value="Genomic_DNA"/>
</dbReference>
<dbReference type="AlphaFoldDB" id="A0A6N7KNW5"/>